<evidence type="ECO:0000256" key="2">
    <source>
        <dbReference type="ARBA" id="ARBA00023015"/>
    </source>
</evidence>
<proteinExistence type="inferred from homology"/>
<dbReference type="InterPro" id="IPR050950">
    <property type="entry name" value="HTH-type_LysR_regulators"/>
</dbReference>
<dbReference type="GO" id="GO:0005829">
    <property type="term" value="C:cytosol"/>
    <property type="evidence" value="ECO:0007669"/>
    <property type="project" value="TreeGrafter"/>
</dbReference>
<dbReference type="GO" id="GO:0003677">
    <property type="term" value="F:DNA binding"/>
    <property type="evidence" value="ECO:0007669"/>
    <property type="project" value="UniProtKB-KW"/>
</dbReference>
<dbReference type="PROSITE" id="PS50931">
    <property type="entry name" value="HTH_LYSR"/>
    <property type="match status" value="1"/>
</dbReference>
<dbReference type="AlphaFoldDB" id="A0A8K0VFB3"/>
<dbReference type="InterPro" id="IPR036388">
    <property type="entry name" value="WH-like_DNA-bd_sf"/>
</dbReference>
<gene>
    <name evidence="6" type="ORF">JL811_18575</name>
</gene>
<feature type="domain" description="HTH lysR-type" evidence="5">
    <location>
        <begin position="5"/>
        <end position="62"/>
    </location>
</feature>
<keyword evidence="7" id="KW-1185">Reference proteome</keyword>
<protein>
    <submittedName>
        <fullName evidence="6">LysR family transcriptional regulator</fullName>
    </submittedName>
</protein>
<accession>A0A8K0VFB3</accession>
<evidence type="ECO:0000313" key="6">
    <source>
        <dbReference type="EMBL" id="MBL4919228.1"/>
    </source>
</evidence>
<dbReference type="InterPro" id="IPR005119">
    <property type="entry name" value="LysR_subst-bd"/>
</dbReference>
<dbReference type="PANTHER" id="PTHR30419:SF30">
    <property type="entry name" value="LYSR FAMILY TRANSCRIPTIONAL REGULATOR"/>
    <property type="match status" value="1"/>
</dbReference>
<dbReference type="Pfam" id="PF03466">
    <property type="entry name" value="LysR_substrate"/>
    <property type="match status" value="1"/>
</dbReference>
<evidence type="ECO:0000256" key="3">
    <source>
        <dbReference type="ARBA" id="ARBA00023125"/>
    </source>
</evidence>
<dbReference type="InterPro" id="IPR000847">
    <property type="entry name" value="LysR_HTH_N"/>
</dbReference>
<name>A0A8K0VFB3_9RHOB</name>
<dbReference type="EMBL" id="JAESVN010000015">
    <property type="protein sequence ID" value="MBL4919228.1"/>
    <property type="molecule type" value="Genomic_DNA"/>
</dbReference>
<evidence type="ECO:0000256" key="1">
    <source>
        <dbReference type="ARBA" id="ARBA00009437"/>
    </source>
</evidence>
<dbReference type="Gene3D" id="3.40.190.10">
    <property type="entry name" value="Periplasmic binding protein-like II"/>
    <property type="match status" value="2"/>
</dbReference>
<dbReference type="Proteomes" id="UP000648908">
    <property type="component" value="Unassembled WGS sequence"/>
</dbReference>
<dbReference type="Gene3D" id="1.10.10.10">
    <property type="entry name" value="Winged helix-like DNA-binding domain superfamily/Winged helix DNA-binding domain"/>
    <property type="match status" value="1"/>
</dbReference>
<dbReference type="PRINTS" id="PR00039">
    <property type="entry name" value="HTHLYSR"/>
</dbReference>
<reference evidence="6" key="1">
    <citation type="submission" date="2021-01" db="EMBL/GenBank/DDBJ databases">
        <title>Tabrizicola alba sp. nov. a motile alkaliphilic bacterium isolated from a soda lake.</title>
        <authorList>
            <person name="Szuroczki S."/>
            <person name="Abbaszade G."/>
            <person name="Schumann P."/>
            <person name="Toth E."/>
        </authorList>
    </citation>
    <scope>NUCLEOTIDE SEQUENCE</scope>
    <source>
        <strain evidence="6">DMG-N-6</strain>
    </source>
</reference>
<dbReference type="PANTHER" id="PTHR30419">
    <property type="entry name" value="HTH-TYPE TRANSCRIPTIONAL REGULATOR YBHD"/>
    <property type="match status" value="1"/>
</dbReference>
<organism evidence="6 7">
    <name type="scientific">Szabonella alba</name>
    <dbReference type="NCBI Taxonomy" id="2804194"/>
    <lineage>
        <taxon>Bacteria</taxon>
        <taxon>Pseudomonadati</taxon>
        <taxon>Pseudomonadota</taxon>
        <taxon>Alphaproteobacteria</taxon>
        <taxon>Rhodobacterales</taxon>
        <taxon>Paracoccaceae</taxon>
        <taxon>Szabonella</taxon>
    </lineage>
</organism>
<dbReference type="InterPro" id="IPR036390">
    <property type="entry name" value="WH_DNA-bd_sf"/>
</dbReference>
<keyword evidence="3" id="KW-0238">DNA-binding</keyword>
<evidence type="ECO:0000313" key="7">
    <source>
        <dbReference type="Proteomes" id="UP000648908"/>
    </source>
</evidence>
<evidence type="ECO:0000259" key="5">
    <source>
        <dbReference type="PROSITE" id="PS50931"/>
    </source>
</evidence>
<keyword evidence="2" id="KW-0805">Transcription regulation</keyword>
<sequence>MRAIIHPARLSDFLDILEAGSIRAAARLSGTSQPALTKSLRRLEAELGVPLFDRKPTGVVPTPYGQALARRARAVRHELRLAGDEIAALAGGPPGSVAFGIGTASAILLVPAVTTQLRCQYPELRIRIREGLPHTLLPLLRDHSLDFFLGARMAETADPAIRFQALFNSQRCVVVRRGHPMARVKSLAELRGAEWLSLPALPVLEPAAAWAGMARQMVECESVQSFAALLAASDMIGLVSRRLVENEIARGHVVELRLRDALPVFRVGLYQRADSPPSPAAAAAMRILSQRARRVFGDSSSLTALPR</sequence>
<dbReference type="Pfam" id="PF00126">
    <property type="entry name" value="HTH_1"/>
    <property type="match status" value="1"/>
</dbReference>
<comment type="caution">
    <text evidence="6">The sequence shown here is derived from an EMBL/GenBank/DDBJ whole genome shotgun (WGS) entry which is preliminary data.</text>
</comment>
<dbReference type="RefSeq" id="WP_202690210.1">
    <property type="nucleotide sequence ID" value="NZ_JAESVN010000015.1"/>
</dbReference>
<comment type="similarity">
    <text evidence="1">Belongs to the LysR transcriptional regulatory family.</text>
</comment>
<dbReference type="GO" id="GO:0003700">
    <property type="term" value="F:DNA-binding transcription factor activity"/>
    <property type="evidence" value="ECO:0007669"/>
    <property type="project" value="InterPro"/>
</dbReference>
<evidence type="ECO:0000256" key="4">
    <source>
        <dbReference type="ARBA" id="ARBA00023163"/>
    </source>
</evidence>
<dbReference type="SUPFAM" id="SSF46785">
    <property type="entry name" value="Winged helix' DNA-binding domain"/>
    <property type="match status" value="1"/>
</dbReference>
<keyword evidence="4" id="KW-0804">Transcription</keyword>
<dbReference type="SUPFAM" id="SSF53850">
    <property type="entry name" value="Periplasmic binding protein-like II"/>
    <property type="match status" value="1"/>
</dbReference>